<organism evidence="5 6">
    <name type="scientific">Rhodovulum steppense</name>
    <dbReference type="NCBI Taxonomy" id="540251"/>
    <lineage>
        <taxon>Bacteria</taxon>
        <taxon>Pseudomonadati</taxon>
        <taxon>Pseudomonadota</taxon>
        <taxon>Alphaproteobacteria</taxon>
        <taxon>Rhodobacterales</taxon>
        <taxon>Paracoccaceae</taxon>
        <taxon>Rhodovulum</taxon>
    </lineage>
</organism>
<dbReference type="InterPro" id="IPR000760">
    <property type="entry name" value="Inositol_monophosphatase-like"/>
</dbReference>
<dbReference type="EMBL" id="SLVM01000002">
    <property type="protein sequence ID" value="TCM87578.1"/>
    <property type="molecule type" value="Genomic_DNA"/>
</dbReference>
<dbReference type="RefSeq" id="WP_132693344.1">
    <property type="nucleotide sequence ID" value="NZ_SLVM01000002.1"/>
</dbReference>
<keyword evidence="6" id="KW-1185">Reference proteome</keyword>
<keyword evidence="3 4" id="KW-0460">Magnesium</keyword>
<dbReference type="SUPFAM" id="SSF56655">
    <property type="entry name" value="Carbohydrate phosphatase"/>
    <property type="match status" value="1"/>
</dbReference>
<dbReference type="GO" id="GO:0006020">
    <property type="term" value="P:inositol metabolic process"/>
    <property type="evidence" value="ECO:0007669"/>
    <property type="project" value="TreeGrafter"/>
</dbReference>
<dbReference type="GO" id="GO:0007165">
    <property type="term" value="P:signal transduction"/>
    <property type="evidence" value="ECO:0007669"/>
    <property type="project" value="TreeGrafter"/>
</dbReference>
<dbReference type="PRINTS" id="PR00377">
    <property type="entry name" value="IMPHPHTASES"/>
</dbReference>
<dbReference type="PANTHER" id="PTHR20854:SF4">
    <property type="entry name" value="INOSITOL-1-MONOPHOSPHATASE-RELATED"/>
    <property type="match status" value="1"/>
</dbReference>
<feature type="binding site" evidence="4">
    <location>
        <position position="85"/>
    </location>
    <ligand>
        <name>Mg(2+)</name>
        <dbReference type="ChEBI" id="CHEBI:18420"/>
        <label>1</label>
        <note>catalytic</note>
    </ligand>
</feature>
<dbReference type="Pfam" id="PF00459">
    <property type="entry name" value="Inositol_P"/>
    <property type="match status" value="1"/>
</dbReference>
<evidence type="ECO:0000256" key="2">
    <source>
        <dbReference type="ARBA" id="ARBA00022723"/>
    </source>
</evidence>
<dbReference type="GO" id="GO:0046854">
    <property type="term" value="P:phosphatidylinositol phosphate biosynthetic process"/>
    <property type="evidence" value="ECO:0007669"/>
    <property type="project" value="InterPro"/>
</dbReference>
<protein>
    <submittedName>
        <fullName evidence="5">Myo-inositol-1(Or 4)-monophosphatase</fullName>
    </submittedName>
</protein>
<dbReference type="PROSITE" id="PS00630">
    <property type="entry name" value="IMP_2"/>
    <property type="match status" value="1"/>
</dbReference>
<accession>A0A4R1Z1V4</accession>
<name>A0A4R1Z1V4_9RHOB</name>
<feature type="binding site" evidence="4">
    <location>
        <position position="88"/>
    </location>
    <ligand>
        <name>Mg(2+)</name>
        <dbReference type="ChEBI" id="CHEBI:18420"/>
        <label>1</label>
        <note>catalytic</note>
    </ligand>
</feature>
<comment type="similarity">
    <text evidence="1">Belongs to the inositol monophosphatase superfamily.</text>
</comment>
<comment type="caution">
    <text evidence="5">The sequence shown here is derived from an EMBL/GenBank/DDBJ whole genome shotgun (WGS) entry which is preliminary data.</text>
</comment>
<comment type="cofactor">
    <cofactor evidence="4">
        <name>Mg(2+)</name>
        <dbReference type="ChEBI" id="CHEBI:18420"/>
    </cofactor>
</comment>
<evidence type="ECO:0000313" key="5">
    <source>
        <dbReference type="EMBL" id="TCM87578.1"/>
    </source>
</evidence>
<dbReference type="CDD" id="cd01638">
    <property type="entry name" value="CysQ"/>
    <property type="match status" value="1"/>
</dbReference>
<dbReference type="GO" id="GO:0046872">
    <property type="term" value="F:metal ion binding"/>
    <property type="evidence" value="ECO:0007669"/>
    <property type="project" value="UniProtKB-KW"/>
</dbReference>
<feature type="binding site" evidence="4">
    <location>
        <position position="67"/>
    </location>
    <ligand>
        <name>Mg(2+)</name>
        <dbReference type="ChEBI" id="CHEBI:18420"/>
        <label>1</label>
        <note>catalytic</note>
    </ligand>
</feature>
<dbReference type="GO" id="GO:0008934">
    <property type="term" value="F:inositol monophosphate 1-phosphatase activity"/>
    <property type="evidence" value="ECO:0007669"/>
    <property type="project" value="TreeGrafter"/>
</dbReference>
<keyword evidence="2 4" id="KW-0479">Metal-binding</keyword>
<dbReference type="InterPro" id="IPR020550">
    <property type="entry name" value="Inositol_monophosphatase_CS"/>
</dbReference>
<dbReference type="Gene3D" id="3.40.190.80">
    <property type="match status" value="1"/>
</dbReference>
<dbReference type="OrthoDB" id="9785695at2"/>
<dbReference type="Proteomes" id="UP000295277">
    <property type="component" value="Unassembled WGS sequence"/>
</dbReference>
<feature type="binding site" evidence="4">
    <location>
        <position position="87"/>
    </location>
    <ligand>
        <name>Mg(2+)</name>
        <dbReference type="ChEBI" id="CHEBI:18420"/>
        <label>1</label>
        <note>catalytic</note>
    </ligand>
</feature>
<feature type="binding site" evidence="4">
    <location>
        <position position="206"/>
    </location>
    <ligand>
        <name>Mg(2+)</name>
        <dbReference type="ChEBI" id="CHEBI:18420"/>
        <label>1</label>
        <note>catalytic</note>
    </ligand>
</feature>
<reference evidence="5 6" key="1">
    <citation type="submission" date="2019-03" db="EMBL/GenBank/DDBJ databases">
        <title>Genomic Encyclopedia of Type Strains, Phase IV (KMG-IV): sequencing the most valuable type-strain genomes for metagenomic binning, comparative biology and taxonomic classification.</title>
        <authorList>
            <person name="Goeker M."/>
        </authorList>
    </citation>
    <scope>NUCLEOTIDE SEQUENCE [LARGE SCALE GENOMIC DNA]</scope>
    <source>
        <strain evidence="5 6">DSM 21153</strain>
    </source>
</reference>
<evidence type="ECO:0000256" key="4">
    <source>
        <dbReference type="PIRSR" id="PIRSR600760-2"/>
    </source>
</evidence>
<evidence type="ECO:0000256" key="1">
    <source>
        <dbReference type="ARBA" id="ARBA00009759"/>
    </source>
</evidence>
<dbReference type="Gene3D" id="3.30.540.10">
    <property type="entry name" value="Fructose-1,6-Bisphosphatase, subunit A, domain 1"/>
    <property type="match status" value="1"/>
</dbReference>
<dbReference type="AlphaFoldDB" id="A0A4R1Z1V4"/>
<evidence type="ECO:0000256" key="3">
    <source>
        <dbReference type="ARBA" id="ARBA00022842"/>
    </source>
</evidence>
<proteinExistence type="inferred from homology"/>
<dbReference type="PANTHER" id="PTHR20854">
    <property type="entry name" value="INOSITOL MONOPHOSPHATASE"/>
    <property type="match status" value="1"/>
</dbReference>
<evidence type="ECO:0000313" key="6">
    <source>
        <dbReference type="Proteomes" id="UP000295277"/>
    </source>
</evidence>
<sequence length="257" mass="27288">MPATDLALLIEAAEAAGRIAERHWRRKLRVWDKPGHQGPVTEADLEIDAMLRERLMAARPGYGWLSEETEDGPARLGAERVFVVDPLDGTRAFLEGDKSFAHALAVAAAGRVVAAAVYLPMLEKLYAATAGGGATLNGVPIRASGRALLDGAAVLTSRPALEPRHWSGPPPSVHRSLRASLAYRLCLVAEGRFDAMLTLRDSWDWDTAAGSLIATEAGARVTDRAGAALAFNTAIPVSRGVIAAPPPLHDEVIARLA</sequence>
<gene>
    <name evidence="5" type="ORF">EV216_102131</name>
</gene>